<comment type="caution">
    <text evidence="2">The sequence shown here is derived from an EMBL/GenBank/DDBJ whole genome shotgun (WGS) entry which is preliminary data.</text>
</comment>
<protein>
    <submittedName>
        <fullName evidence="2">Uncharacterized protein</fullName>
    </submittedName>
</protein>
<dbReference type="EMBL" id="LQPR01000070">
    <property type="protein sequence ID" value="ORW65915.1"/>
    <property type="molecule type" value="Genomic_DNA"/>
</dbReference>
<evidence type="ECO:0000313" key="2">
    <source>
        <dbReference type="EMBL" id="ORW65915.1"/>
    </source>
</evidence>
<name>A0AAJ3NLQ4_9MYCO</name>
<organism evidence="2 3">
    <name type="scientific">Mycobacterium saskatchewanense</name>
    <dbReference type="NCBI Taxonomy" id="220927"/>
    <lineage>
        <taxon>Bacteria</taxon>
        <taxon>Bacillati</taxon>
        <taxon>Actinomycetota</taxon>
        <taxon>Actinomycetes</taxon>
        <taxon>Mycobacteriales</taxon>
        <taxon>Mycobacteriaceae</taxon>
        <taxon>Mycobacterium</taxon>
        <taxon>Mycobacterium simiae complex</taxon>
    </lineage>
</organism>
<dbReference type="Proteomes" id="UP000193387">
    <property type="component" value="Unassembled WGS sequence"/>
</dbReference>
<feature type="region of interest" description="Disordered" evidence="1">
    <location>
        <begin position="62"/>
        <end position="96"/>
    </location>
</feature>
<proteinExistence type="predicted"/>
<dbReference type="AlphaFoldDB" id="A0AAJ3NLQ4"/>
<sequence length="96" mass="9911">MRAYLLAGPSGSAIIVVDAAGDNTVVVSPGANGWLSLDAPHARAALTECDVLLTLGDSGDDGVGGGGGKCVRPGPSWRPTHRLPAEARSRWPRRRP</sequence>
<keyword evidence="3" id="KW-1185">Reference proteome</keyword>
<dbReference type="InterPro" id="IPR029056">
    <property type="entry name" value="Ribokinase-like"/>
</dbReference>
<reference evidence="2 3" key="1">
    <citation type="submission" date="2016-01" db="EMBL/GenBank/DDBJ databases">
        <title>The new phylogeny of the genus Mycobacterium.</title>
        <authorList>
            <person name="Tarcisio F."/>
            <person name="Conor M."/>
            <person name="Antonella G."/>
            <person name="Elisabetta G."/>
            <person name="Giulia F.S."/>
            <person name="Sara T."/>
            <person name="Anna F."/>
            <person name="Clotilde B."/>
            <person name="Roberto B."/>
            <person name="Veronica D.S."/>
            <person name="Fabio R."/>
            <person name="Monica P."/>
            <person name="Olivier J."/>
            <person name="Enrico T."/>
            <person name="Nicola S."/>
        </authorList>
    </citation>
    <scope>NUCLEOTIDE SEQUENCE [LARGE SCALE GENOMIC DNA]</scope>
    <source>
        <strain evidence="2 3">DSM 44616</strain>
    </source>
</reference>
<evidence type="ECO:0000313" key="3">
    <source>
        <dbReference type="Proteomes" id="UP000193387"/>
    </source>
</evidence>
<accession>A0AAJ3NLQ4</accession>
<evidence type="ECO:0000256" key="1">
    <source>
        <dbReference type="SAM" id="MobiDB-lite"/>
    </source>
</evidence>
<dbReference type="Gene3D" id="3.40.1190.20">
    <property type="match status" value="1"/>
</dbReference>
<gene>
    <name evidence="2" type="ORF">AWC23_23615</name>
</gene>